<name>A0A830HHG1_9CHLO</name>
<evidence type="ECO:0000313" key="3">
    <source>
        <dbReference type="Proteomes" id="UP000660262"/>
    </source>
</evidence>
<dbReference type="Proteomes" id="UP000660262">
    <property type="component" value="Unassembled WGS sequence"/>
</dbReference>
<reference evidence="2" key="1">
    <citation type="submission" date="2020-10" db="EMBL/GenBank/DDBJ databases">
        <title>Unveiling of a novel bifunctional photoreceptor, Dualchrome1, isolated from a cosmopolitan green alga.</title>
        <authorList>
            <person name="Suzuki S."/>
            <person name="Kawachi M."/>
        </authorList>
    </citation>
    <scope>NUCLEOTIDE SEQUENCE</scope>
    <source>
        <strain evidence="2">NIES 2893</strain>
    </source>
</reference>
<dbReference type="AlphaFoldDB" id="A0A830HHG1"/>
<keyword evidence="3" id="KW-1185">Reference proteome</keyword>
<sequence>MGAIRFMAPLRCPLRRTQRHFCATRTSSKCRVSNLHLDTVVGGVSVLATVSVLQGWASGVSWPTTGRKQRNECQRQDNGAEKEKWRASSQDDDEEREQSVDGTVFAPTNRQVEGAIVALLARAQDARQRRDERLDDDAASADYEAARWEARMALRRSSARALREAIESRGLKQAVGGPRGGLQKFTKAQLVARVERAERLV</sequence>
<feature type="compositionally biased region" description="Basic and acidic residues" evidence="1">
    <location>
        <begin position="69"/>
        <end position="86"/>
    </location>
</feature>
<evidence type="ECO:0000256" key="1">
    <source>
        <dbReference type="SAM" id="MobiDB-lite"/>
    </source>
</evidence>
<protein>
    <submittedName>
        <fullName evidence="2">Uncharacterized protein</fullName>
    </submittedName>
</protein>
<proteinExistence type="predicted"/>
<feature type="region of interest" description="Disordered" evidence="1">
    <location>
        <begin position="64"/>
        <end position="103"/>
    </location>
</feature>
<comment type="caution">
    <text evidence="2">The sequence shown here is derived from an EMBL/GenBank/DDBJ whole genome shotgun (WGS) entry which is preliminary data.</text>
</comment>
<organism evidence="2 3">
    <name type="scientific">Pycnococcus provasolii</name>
    <dbReference type="NCBI Taxonomy" id="41880"/>
    <lineage>
        <taxon>Eukaryota</taxon>
        <taxon>Viridiplantae</taxon>
        <taxon>Chlorophyta</taxon>
        <taxon>Pseudoscourfieldiophyceae</taxon>
        <taxon>Pseudoscourfieldiales</taxon>
        <taxon>Pycnococcaceae</taxon>
        <taxon>Pycnococcus</taxon>
    </lineage>
</organism>
<gene>
    <name evidence="2" type="ORF">PPROV_000396200</name>
</gene>
<dbReference type="EMBL" id="BNJQ01000009">
    <property type="protein sequence ID" value="GHP05210.1"/>
    <property type="molecule type" value="Genomic_DNA"/>
</dbReference>
<evidence type="ECO:0000313" key="2">
    <source>
        <dbReference type="EMBL" id="GHP05210.1"/>
    </source>
</evidence>
<accession>A0A830HHG1</accession>